<sequence>MRFSTDVETSIRSLYSRYGELLDTSLYLY</sequence>
<keyword evidence="4" id="KW-1185">Reference proteome</keyword>
<gene>
    <name evidence="3" type="ORF">Godav_021871</name>
    <name evidence="2" type="ORF">Godav_028870</name>
    <name evidence="1" type="ORF">Godav_028993</name>
</gene>
<dbReference type="AlphaFoldDB" id="A0A7J8TA85"/>
<reference evidence="1 4" key="1">
    <citation type="journal article" date="2019" name="Genome Biol. Evol.">
        <title>Insights into the evolution of the New World diploid cottons (Gossypium, subgenus Houzingenia) based on genome sequencing.</title>
        <authorList>
            <person name="Grover C.E."/>
            <person name="Arick M.A. 2nd"/>
            <person name="Thrash A."/>
            <person name="Conover J.L."/>
            <person name="Sanders W.S."/>
            <person name="Peterson D.G."/>
            <person name="Frelichowski J.E."/>
            <person name="Scheffler J.A."/>
            <person name="Scheffler B.E."/>
            <person name="Wendel J.F."/>
        </authorList>
    </citation>
    <scope>NUCLEOTIDE SEQUENCE [LARGE SCALE GENOMIC DNA]</scope>
    <source>
        <strain evidence="1">27</strain>
        <tissue evidence="1">Leaf</tissue>
    </source>
</reference>
<protein>
    <submittedName>
        <fullName evidence="1">Uncharacterized protein</fullName>
    </submittedName>
</protein>
<dbReference type="EMBL" id="JABFAC010247176">
    <property type="protein sequence ID" value="MBA0636789.1"/>
    <property type="molecule type" value="Genomic_DNA"/>
</dbReference>
<dbReference type="Proteomes" id="UP000593561">
    <property type="component" value="Unassembled WGS sequence"/>
</dbReference>
<proteinExistence type="predicted"/>
<evidence type="ECO:0000313" key="3">
    <source>
        <dbReference type="EMBL" id="MBA0636789.1"/>
    </source>
</evidence>
<dbReference type="EMBL" id="JABFAC010247175">
    <property type="protein sequence ID" value="MBA0636785.1"/>
    <property type="molecule type" value="Genomic_DNA"/>
</dbReference>
<evidence type="ECO:0000313" key="2">
    <source>
        <dbReference type="EMBL" id="MBA0636785.1"/>
    </source>
</evidence>
<comment type="caution">
    <text evidence="1">The sequence shown here is derived from an EMBL/GenBank/DDBJ whole genome shotgun (WGS) entry which is preliminary data.</text>
</comment>
<accession>A0A7J8TA85</accession>
<organism evidence="1 4">
    <name type="scientific">Gossypium davidsonii</name>
    <name type="common">Davidson's cotton</name>
    <name type="synonym">Gossypium klotzschianum subsp. davidsonii</name>
    <dbReference type="NCBI Taxonomy" id="34287"/>
    <lineage>
        <taxon>Eukaryota</taxon>
        <taxon>Viridiplantae</taxon>
        <taxon>Streptophyta</taxon>
        <taxon>Embryophyta</taxon>
        <taxon>Tracheophyta</taxon>
        <taxon>Spermatophyta</taxon>
        <taxon>Magnoliopsida</taxon>
        <taxon>eudicotyledons</taxon>
        <taxon>Gunneridae</taxon>
        <taxon>Pentapetalae</taxon>
        <taxon>rosids</taxon>
        <taxon>malvids</taxon>
        <taxon>Malvales</taxon>
        <taxon>Malvaceae</taxon>
        <taxon>Malvoideae</taxon>
        <taxon>Gossypium</taxon>
    </lineage>
</organism>
<name>A0A7J8TA85_GOSDV</name>
<reference evidence="1" key="2">
    <citation type="submission" date="2020-04" db="EMBL/GenBank/DDBJ databases">
        <authorList>
            <person name="Grover C.E."/>
            <person name="Arick M.A. II"/>
            <person name="Thrash A."/>
            <person name="Conover J.L."/>
            <person name="Sanders W.S."/>
            <person name="Peterson D.G."/>
            <person name="Scheffler J.A."/>
            <person name="Scheffler B.E."/>
            <person name="Wendel J.F."/>
        </authorList>
    </citation>
    <scope>NUCLEOTIDE SEQUENCE</scope>
    <source>
        <strain evidence="1">27</strain>
        <tissue evidence="1">Leaf</tissue>
    </source>
</reference>
<evidence type="ECO:0000313" key="1">
    <source>
        <dbReference type="EMBL" id="MBA0635068.1"/>
    </source>
</evidence>
<evidence type="ECO:0000313" key="4">
    <source>
        <dbReference type="Proteomes" id="UP000593561"/>
    </source>
</evidence>
<dbReference type="EMBL" id="JABFAC010240455">
    <property type="protein sequence ID" value="MBA0635068.1"/>
    <property type="molecule type" value="Genomic_DNA"/>
</dbReference>